<dbReference type="RefSeq" id="WP_002566703.1">
    <property type="nucleotide sequence ID" value="NZ_DS480682.1"/>
</dbReference>
<evidence type="ECO:0000313" key="2">
    <source>
        <dbReference type="Proteomes" id="UP000005396"/>
    </source>
</evidence>
<accession>A8RQG8</accession>
<proteinExistence type="predicted"/>
<dbReference type="Proteomes" id="UP000005396">
    <property type="component" value="Unassembled WGS sequence"/>
</dbReference>
<organism evidence="1 2">
    <name type="scientific">Enterocloster bolteae (strain ATCC BAA-613 / DSM 15670 / CCUG 46953 / JCM 12243 / WAL 16351)</name>
    <name type="common">Clostridium bolteae</name>
    <dbReference type="NCBI Taxonomy" id="411902"/>
    <lineage>
        <taxon>Bacteria</taxon>
        <taxon>Bacillati</taxon>
        <taxon>Bacillota</taxon>
        <taxon>Clostridia</taxon>
        <taxon>Lachnospirales</taxon>
        <taxon>Lachnospiraceae</taxon>
        <taxon>Enterocloster</taxon>
    </lineage>
</organism>
<dbReference type="EMBL" id="ABCC02000025">
    <property type="protein sequence ID" value="EDP17031.1"/>
    <property type="molecule type" value="Genomic_DNA"/>
</dbReference>
<dbReference type="AlphaFoldDB" id="A8RQG8"/>
<dbReference type="PaxDb" id="411902-CLOBOL_02731"/>
<name>A8RQG8_ENTBW</name>
<protein>
    <recommendedName>
        <fullName evidence="3">Rpn family recombination-promoting nuclease/putative transposase</fullName>
    </recommendedName>
</protein>
<gene>
    <name evidence="1" type="ORF">CLOBOL_02731</name>
</gene>
<reference evidence="1 2" key="2">
    <citation type="submission" date="2007-09" db="EMBL/GenBank/DDBJ databases">
        <title>Draft genome sequence of Clostridium bolteae (ATCC BAA-613).</title>
        <authorList>
            <person name="Sudarsanam P."/>
            <person name="Ley R."/>
            <person name="Guruge J."/>
            <person name="Turnbaugh P.J."/>
            <person name="Mahowald M."/>
            <person name="Liep D."/>
            <person name="Gordon J."/>
        </authorList>
    </citation>
    <scope>NUCLEOTIDE SEQUENCE [LARGE SCALE GENOMIC DNA]</scope>
    <source>
        <strain evidence="2">ATCC BAA-613 / DSM 15670 / CCUG 46953 / JCM 12243 / WAL 16351</strain>
    </source>
</reference>
<reference evidence="1 2" key="1">
    <citation type="submission" date="2007-08" db="EMBL/GenBank/DDBJ databases">
        <authorList>
            <person name="Fulton L."/>
            <person name="Clifton S."/>
            <person name="Fulton B."/>
            <person name="Xu J."/>
            <person name="Minx P."/>
            <person name="Pepin K.H."/>
            <person name="Johnson M."/>
            <person name="Thiruvilangam P."/>
            <person name="Bhonagiri V."/>
            <person name="Nash W.E."/>
            <person name="Mardis E.R."/>
            <person name="Wilson R.K."/>
        </authorList>
    </citation>
    <scope>NUCLEOTIDE SEQUENCE [LARGE SCALE GENOMIC DNA]</scope>
    <source>
        <strain evidence="2">ATCC BAA-613 / DSM 15670 / CCUG 46953 / JCM 12243 / WAL 16351</strain>
    </source>
</reference>
<sequence length="301" mass="34567">MEADYLREQESESAGARGFSQLEDKVMKTAAQFFGKDLLPYAGIKGRIACVAPTEHVHLEMRRLEEDFNFIMKDGSWRHLEFESDSIQEKDLRRFREYEAYIGLTYDVPVTTTVICTSRVKILKKELVNGMNVYRVEVVRLKDRNAGKVFEKLRRKISRGKTLGRHDVFPLLLTPLMSGKMEMSQRIYQGMEFLQCKELKAGDEDRKRMQSVLYALAVKFLDRNELAMIKERIGMTVLGKMLFEDGVEKGIEKGIEKGVQQGLGRANALNMKLADAGRADDIIRAASDRTYQEQLFKEFGI</sequence>
<dbReference type="HOGENOM" id="CLU_067283_0_0_9"/>
<evidence type="ECO:0008006" key="3">
    <source>
        <dbReference type="Google" id="ProtNLM"/>
    </source>
</evidence>
<dbReference type="eggNOG" id="COG5464">
    <property type="taxonomic scope" value="Bacteria"/>
</dbReference>
<evidence type="ECO:0000313" key="1">
    <source>
        <dbReference type="EMBL" id="EDP17031.1"/>
    </source>
</evidence>
<comment type="caution">
    <text evidence="1">The sequence shown here is derived from an EMBL/GenBank/DDBJ whole genome shotgun (WGS) entry which is preliminary data.</text>
</comment>